<protein>
    <recommendedName>
        <fullName evidence="10">Dof-type domain-containing protein</fullName>
    </recommendedName>
</protein>
<evidence type="ECO:0000256" key="2">
    <source>
        <dbReference type="ARBA" id="ARBA00022771"/>
    </source>
</evidence>
<keyword evidence="5 8" id="KW-0238">DNA-binding</keyword>
<feature type="domain" description="Dof-type" evidence="10">
    <location>
        <begin position="134"/>
        <end position="188"/>
    </location>
</feature>
<keyword evidence="2 8" id="KW-0863">Zinc-finger</keyword>
<dbReference type="InterPro" id="IPR003851">
    <property type="entry name" value="Znf_Dof"/>
</dbReference>
<keyword evidence="1" id="KW-0479">Metal-binding</keyword>
<evidence type="ECO:0000256" key="1">
    <source>
        <dbReference type="ARBA" id="ARBA00022723"/>
    </source>
</evidence>
<feature type="compositionally biased region" description="Basic and acidic residues" evidence="9">
    <location>
        <begin position="94"/>
        <end position="106"/>
    </location>
</feature>
<feature type="region of interest" description="Disordered" evidence="9">
    <location>
        <begin position="1"/>
        <end position="134"/>
    </location>
</feature>
<evidence type="ECO:0000256" key="3">
    <source>
        <dbReference type="ARBA" id="ARBA00022833"/>
    </source>
</evidence>
<feature type="compositionally biased region" description="Low complexity" evidence="9">
    <location>
        <begin position="369"/>
        <end position="383"/>
    </location>
</feature>
<accession>A0AAN9FGD2</accession>
<dbReference type="GO" id="GO:0008270">
    <property type="term" value="F:zinc ion binding"/>
    <property type="evidence" value="ECO:0007669"/>
    <property type="project" value="UniProtKB-KW"/>
</dbReference>
<feature type="region of interest" description="Disordered" evidence="9">
    <location>
        <begin position="368"/>
        <end position="425"/>
    </location>
</feature>
<comment type="caution">
    <text evidence="11">The sequence shown here is derived from an EMBL/GenBank/DDBJ whole genome shotgun (WGS) entry which is preliminary data.</text>
</comment>
<dbReference type="Proteomes" id="UP001372338">
    <property type="component" value="Unassembled WGS sequence"/>
</dbReference>
<dbReference type="InterPro" id="IPR045174">
    <property type="entry name" value="Dof"/>
</dbReference>
<gene>
    <name evidence="11" type="ORF">RIF29_15950</name>
</gene>
<sequence>MPEINKDQNIRLFGRTISLPRNNTTNDSSLLPHEDHSPPSSSSSPREVISATTEHEAEDDKEPSTKELTSVQDDEATLQTTEDLKSPTSSCIDENPKTPSAERETSLAKPSKNGEQSETSVSQDKTPKKPDKILPCPRCNSMDTKFCYYNNYNVNQPRHFCKKCQRYWTAGGTMRNVPVGAGRRKNKNALSSASHYHQIMVPEALQAAKLNGLHNGMLGNGAAVLTFGSDSSPLCDSMASVLSLAEKTQNGVVLNGFHGPKQNVFVSNGKEENNNNNDDNDNDNNEKKDHGGSSHESVDKCYQGFPPQLPCFQGSSSASSSPWPYPWNPSMPPPPAFYQPSYPVSFYPTPAYWGVNVMPPPSWSLHPISPQSNSTNGSNPNSPTLGKHSREGNILSPTNSMKEKPATESRKNNSNNNSENSVLIPKTLRIDDPGDAAKSSIWSTLGIKNEGGGGGGIFKAFPSKGGDKNHVAEASPALHANPAALSRSLIFHERT</sequence>
<feature type="compositionally biased region" description="Polar residues" evidence="9">
    <location>
        <begin position="66"/>
        <end position="92"/>
    </location>
</feature>
<dbReference type="GO" id="GO:0003677">
    <property type="term" value="F:DNA binding"/>
    <property type="evidence" value="ECO:0007669"/>
    <property type="project" value="UniProtKB-UniRule"/>
</dbReference>
<evidence type="ECO:0000256" key="8">
    <source>
        <dbReference type="PROSITE-ProRule" id="PRU00071"/>
    </source>
</evidence>
<reference evidence="11 12" key="1">
    <citation type="submission" date="2024-01" db="EMBL/GenBank/DDBJ databases">
        <title>The genomes of 5 underutilized Papilionoideae crops provide insights into root nodulation and disease resistanc.</title>
        <authorList>
            <person name="Yuan L."/>
        </authorList>
    </citation>
    <scope>NUCLEOTIDE SEQUENCE [LARGE SCALE GENOMIC DNA]</scope>
    <source>
        <strain evidence="11">ZHUSHIDOU_FW_LH</strain>
        <tissue evidence="11">Leaf</tissue>
    </source>
</reference>
<keyword evidence="4" id="KW-0805">Transcription regulation</keyword>
<evidence type="ECO:0000313" key="11">
    <source>
        <dbReference type="EMBL" id="KAK7274851.1"/>
    </source>
</evidence>
<evidence type="ECO:0000256" key="4">
    <source>
        <dbReference type="ARBA" id="ARBA00023015"/>
    </source>
</evidence>
<proteinExistence type="predicted"/>
<feature type="compositionally biased region" description="Basic and acidic residues" evidence="9">
    <location>
        <begin position="284"/>
        <end position="299"/>
    </location>
</feature>
<dbReference type="PROSITE" id="PS50884">
    <property type="entry name" value="ZF_DOF_2"/>
    <property type="match status" value="1"/>
</dbReference>
<evidence type="ECO:0000256" key="7">
    <source>
        <dbReference type="ARBA" id="ARBA00023242"/>
    </source>
</evidence>
<keyword evidence="12" id="KW-1185">Reference proteome</keyword>
<dbReference type="GO" id="GO:0005634">
    <property type="term" value="C:nucleus"/>
    <property type="evidence" value="ECO:0007669"/>
    <property type="project" value="UniProtKB-SubCell"/>
</dbReference>
<dbReference type="PANTHER" id="PTHR31089">
    <property type="entry name" value="CYCLIC DOF FACTOR 2"/>
    <property type="match status" value="1"/>
</dbReference>
<feature type="compositionally biased region" description="Polar residues" evidence="9">
    <location>
        <begin position="113"/>
        <end position="124"/>
    </location>
</feature>
<feature type="compositionally biased region" description="Low complexity" evidence="9">
    <location>
        <begin position="412"/>
        <end position="421"/>
    </location>
</feature>
<organism evidence="11 12">
    <name type="scientific">Crotalaria pallida</name>
    <name type="common">Smooth rattlebox</name>
    <name type="synonym">Crotalaria striata</name>
    <dbReference type="NCBI Taxonomy" id="3830"/>
    <lineage>
        <taxon>Eukaryota</taxon>
        <taxon>Viridiplantae</taxon>
        <taxon>Streptophyta</taxon>
        <taxon>Embryophyta</taxon>
        <taxon>Tracheophyta</taxon>
        <taxon>Spermatophyta</taxon>
        <taxon>Magnoliopsida</taxon>
        <taxon>eudicotyledons</taxon>
        <taxon>Gunneridae</taxon>
        <taxon>Pentapetalae</taxon>
        <taxon>rosids</taxon>
        <taxon>fabids</taxon>
        <taxon>Fabales</taxon>
        <taxon>Fabaceae</taxon>
        <taxon>Papilionoideae</taxon>
        <taxon>50 kb inversion clade</taxon>
        <taxon>genistoids sensu lato</taxon>
        <taxon>core genistoids</taxon>
        <taxon>Crotalarieae</taxon>
        <taxon>Crotalaria</taxon>
    </lineage>
</organism>
<evidence type="ECO:0000259" key="10">
    <source>
        <dbReference type="PROSITE" id="PS50884"/>
    </source>
</evidence>
<dbReference type="EMBL" id="JAYWIO010000003">
    <property type="protein sequence ID" value="KAK7274851.1"/>
    <property type="molecule type" value="Genomic_DNA"/>
</dbReference>
<dbReference type="AlphaFoldDB" id="A0AAN9FGD2"/>
<dbReference type="PROSITE" id="PS01361">
    <property type="entry name" value="ZF_DOF_1"/>
    <property type="match status" value="1"/>
</dbReference>
<evidence type="ECO:0000313" key="12">
    <source>
        <dbReference type="Proteomes" id="UP001372338"/>
    </source>
</evidence>
<evidence type="ECO:0000256" key="9">
    <source>
        <dbReference type="SAM" id="MobiDB-lite"/>
    </source>
</evidence>
<dbReference type="PANTHER" id="PTHR31089:SF69">
    <property type="entry name" value="DOF-TYPE ZINC FINGER DNA-BINDING FAMILY PROTEIN"/>
    <property type="match status" value="1"/>
</dbReference>
<keyword evidence="3" id="KW-0862">Zinc</keyword>
<keyword evidence="7 8" id="KW-0539">Nucleus</keyword>
<evidence type="ECO:0000256" key="6">
    <source>
        <dbReference type="ARBA" id="ARBA00023163"/>
    </source>
</evidence>
<name>A0AAN9FGD2_CROPI</name>
<feature type="compositionally biased region" description="Basic and acidic residues" evidence="9">
    <location>
        <begin position="401"/>
        <end position="411"/>
    </location>
</feature>
<evidence type="ECO:0000256" key="5">
    <source>
        <dbReference type="ARBA" id="ARBA00023125"/>
    </source>
</evidence>
<dbReference type="GO" id="GO:0003700">
    <property type="term" value="F:DNA-binding transcription factor activity"/>
    <property type="evidence" value="ECO:0007669"/>
    <property type="project" value="InterPro"/>
</dbReference>
<comment type="subcellular location">
    <subcellularLocation>
        <location evidence="8">Nucleus</location>
    </subcellularLocation>
</comment>
<feature type="region of interest" description="Disordered" evidence="9">
    <location>
        <begin position="263"/>
        <end position="300"/>
    </location>
</feature>
<dbReference type="Pfam" id="PF02701">
    <property type="entry name" value="Zn_ribbon_Dof"/>
    <property type="match status" value="1"/>
</dbReference>
<keyword evidence="6" id="KW-0804">Transcription</keyword>